<evidence type="ECO:0000256" key="7">
    <source>
        <dbReference type="ARBA" id="ARBA00022989"/>
    </source>
</evidence>
<keyword evidence="19" id="KW-1185">Reference proteome</keyword>
<keyword evidence="18" id="KW-0132">Cell division</keyword>
<dbReference type="EC" id="2.4.99.28" evidence="14"/>
<dbReference type="STRING" id="1121025.SAMN02745249_01117"/>
<dbReference type="GO" id="GO:0009252">
    <property type="term" value="P:peptidoglycan biosynthetic process"/>
    <property type="evidence" value="ECO:0007669"/>
    <property type="project" value="UniProtKB-KW"/>
</dbReference>
<sequence>MDMLKERLKLLDKWIVFPFIVLILFSVIAVYSASNYSAMEEFGNSNYYLIRQSIIVCISLVIAFFVYIFPFRVLKKKKAILFGTVGIFSLLTVVLFLPARLGARRWIPLPVFNLQPAEFAKIFVIWYLAYIFSRNQKELESAFLQTIIKPSILVGAIFFLILLQPDTGTAIIIGLMTVFMLSASGASLKYGLSFILFGVTLVGGLTFIIYKFGDSIPILGYRYDRFLGLWDPFGYYESYGNQLVNSYYALSRGGMFGVGIGNSVQKTGYLPFPYTDFIMAIIGEELGLAGVTAILVALGMIIGRAFYLGSHSKDSFNSLIYIGVGSMLLTQTLINLAGLTGLIPITGVTFPLLSYGGSSLMVVSISIALIANASTQDRLNERK</sequence>
<feature type="transmembrane region" description="Helical" evidence="17">
    <location>
        <begin position="80"/>
        <end position="99"/>
    </location>
</feature>
<evidence type="ECO:0000256" key="6">
    <source>
        <dbReference type="ARBA" id="ARBA00022984"/>
    </source>
</evidence>
<evidence type="ECO:0000313" key="19">
    <source>
        <dbReference type="Proteomes" id="UP000184128"/>
    </source>
</evidence>
<feature type="transmembrane region" description="Helical" evidence="17">
    <location>
        <begin position="46"/>
        <end position="68"/>
    </location>
</feature>
<feature type="transmembrane region" description="Helical" evidence="17">
    <location>
        <begin position="286"/>
        <end position="307"/>
    </location>
</feature>
<dbReference type="Proteomes" id="UP000184128">
    <property type="component" value="Unassembled WGS sequence"/>
</dbReference>
<organism evidence="18 19">
    <name type="scientific">Atopostipes suicloacalis DSM 15692</name>
    <dbReference type="NCBI Taxonomy" id="1121025"/>
    <lineage>
        <taxon>Bacteria</taxon>
        <taxon>Bacillati</taxon>
        <taxon>Bacillota</taxon>
        <taxon>Bacilli</taxon>
        <taxon>Lactobacillales</taxon>
        <taxon>Carnobacteriaceae</taxon>
        <taxon>Atopostipes</taxon>
    </lineage>
</organism>
<evidence type="ECO:0000256" key="10">
    <source>
        <dbReference type="ARBA" id="ARBA00033270"/>
    </source>
</evidence>
<dbReference type="AlphaFoldDB" id="A0A1M4W727"/>
<evidence type="ECO:0000256" key="15">
    <source>
        <dbReference type="ARBA" id="ARBA00049902"/>
    </source>
</evidence>
<keyword evidence="18" id="KW-0131">Cell cycle</keyword>
<keyword evidence="2" id="KW-0328">Glycosyltransferase</keyword>
<dbReference type="PROSITE" id="PS00428">
    <property type="entry name" value="FTSW_RODA_SPOVE"/>
    <property type="match status" value="1"/>
</dbReference>
<evidence type="ECO:0000256" key="12">
    <source>
        <dbReference type="ARBA" id="ARBA00041185"/>
    </source>
</evidence>
<keyword evidence="7 17" id="KW-1133">Transmembrane helix</keyword>
<dbReference type="InterPro" id="IPR018365">
    <property type="entry name" value="Cell_cycle_FtsW-rel_CS"/>
</dbReference>
<evidence type="ECO:0000256" key="5">
    <source>
        <dbReference type="ARBA" id="ARBA00022960"/>
    </source>
</evidence>
<evidence type="ECO:0000256" key="13">
    <source>
        <dbReference type="ARBA" id="ARBA00041418"/>
    </source>
</evidence>
<evidence type="ECO:0000256" key="8">
    <source>
        <dbReference type="ARBA" id="ARBA00023136"/>
    </source>
</evidence>
<evidence type="ECO:0000256" key="2">
    <source>
        <dbReference type="ARBA" id="ARBA00022676"/>
    </source>
</evidence>
<dbReference type="GO" id="GO:0015648">
    <property type="term" value="F:lipid-linked peptidoglycan transporter activity"/>
    <property type="evidence" value="ECO:0007669"/>
    <property type="project" value="TreeGrafter"/>
</dbReference>
<keyword evidence="5" id="KW-0133">Cell shape</keyword>
<evidence type="ECO:0000256" key="9">
    <source>
        <dbReference type="ARBA" id="ARBA00032370"/>
    </source>
</evidence>
<dbReference type="Pfam" id="PF01098">
    <property type="entry name" value="FTSW_RODA_SPOVE"/>
    <property type="match status" value="1"/>
</dbReference>
<feature type="transmembrane region" description="Helical" evidence="17">
    <location>
        <begin position="194"/>
        <end position="213"/>
    </location>
</feature>
<protein>
    <recommendedName>
        <fullName evidence="12">Probable peptidoglycan glycosyltransferase FtsW</fullName>
        <ecNumber evidence="14">2.4.99.28</ecNumber>
    </recommendedName>
    <alternativeName>
        <fullName evidence="13">Cell division protein FtsW</fullName>
    </alternativeName>
    <alternativeName>
        <fullName evidence="10">Cell wall polymerase</fullName>
    </alternativeName>
    <alternativeName>
        <fullName evidence="9">Peptidoglycan polymerase</fullName>
    </alternativeName>
</protein>
<proteinExistence type="inferred from homology"/>
<evidence type="ECO:0000256" key="4">
    <source>
        <dbReference type="ARBA" id="ARBA00022692"/>
    </source>
</evidence>
<dbReference type="GO" id="GO:0032153">
    <property type="term" value="C:cell division site"/>
    <property type="evidence" value="ECO:0007669"/>
    <property type="project" value="TreeGrafter"/>
</dbReference>
<dbReference type="EMBL" id="FQUF01000014">
    <property type="protein sequence ID" value="SHE77071.1"/>
    <property type="molecule type" value="Genomic_DNA"/>
</dbReference>
<comment type="similarity">
    <text evidence="11">Belongs to the SEDS family. FtsW subfamily.</text>
</comment>
<dbReference type="GO" id="GO:0051301">
    <property type="term" value="P:cell division"/>
    <property type="evidence" value="ECO:0007669"/>
    <property type="project" value="UniProtKB-KW"/>
</dbReference>
<reference evidence="18 19" key="1">
    <citation type="submission" date="2016-11" db="EMBL/GenBank/DDBJ databases">
        <authorList>
            <person name="Jaros S."/>
            <person name="Januszkiewicz K."/>
            <person name="Wedrychowicz H."/>
        </authorList>
    </citation>
    <scope>NUCLEOTIDE SEQUENCE [LARGE SCALE GENOMIC DNA]</scope>
    <source>
        <strain evidence="18 19">DSM 15692</strain>
    </source>
</reference>
<gene>
    <name evidence="18" type="ORF">SAMN02745249_01117</name>
</gene>
<dbReference type="PANTHER" id="PTHR30474">
    <property type="entry name" value="CELL CYCLE PROTEIN"/>
    <property type="match status" value="1"/>
</dbReference>
<keyword evidence="8 17" id="KW-0472">Membrane</keyword>
<evidence type="ECO:0000313" key="18">
    <source>
        <dbReference type="EMBL" id="SHE77071.1"/>
    </source>
</evidence>
<comment type="catalytic activity">
    <reaction evidence="15">
        <text>[GlcNAc-(1-&gt;4)-Mur2Ac(oyl-L-Ala-gamma-D-Glu-L-Lys-D-Ala-D-Ala)](n)-di-trans,octa-cis-undecaprenyl diphosphate + beta-D-GlcNAc-(1-&gt;4)-Mur2Ac(oyl-L-Ala-gamma-D-Glu-L-Lys-D-Ala-D-Ala)-di-trans,octa-cis-undecaprenyl diphosphate = [GlcNAc-(1-&gt;4)-Mur2Ac(oyl-L-Ala-gamma-D-Glu-L-Lys-D-Ala-D-Ala)](n+1)-di-trans,octa-cis-undecaprenyl diphosphate + di-trans,octa-cis-undecaprenyl diphosphate + H(+)</text>
        <dbReference type="Rhea" id="RHEA:23708"/>
        <dbReference type="Rhea" id="RHEA-COMP:9602"/>
        <dbReference type="Rhea" id="RHEA-COMP:9603"/>
        <dbReference type="ChEBI" id="CHEBI:15378"/>
        <dbReference type="ChEBI" id="CHEBI:58405"/>
        <dbReference type="ChEBI" id="CHEBI:60033"/>
        <dbReference type="ChEBI" id="CHEBI:78435"/>
        <dbReference type="EC" id="2.4.99.28"/>
    </reaction>
</comment>
<dbReference type="GO" id="GO:0008360">
    <property type="term" value="P:regulation of cell shape"/>
    <property type="evidence" value="ECO:0007669"/>
    <property type="project" value="UniProtKB-KW"/>
</dbReference>
<accession>A0A1M4W727</accession>
<feature type="transmembrane region" description="Helical" evidence="17">
    <location>
        <begin position="319"/>
        <end position="346"/>
    </location>
</feature>
<evidence type="ECO:0000256" key="17">
    <source>
        <dbReference type="SAM" id="Phobius"/>
    </source>
</evidence>
<evidence type="ECO:0000256" key="1">
    <source>
        <dbReference type="ARBA" id="ARBA00004141"/>
    </source>
</evidence>
<evidence type="ECO:0000256" key="11">
    <source>
        <dbReference type="ARBA" id="ARBA00038053"/>
    </source>
</evidence>
<dbReference type="InterPro" id="IPR001182">
    <property type="entry name" value="FtsW/RodA"/>
</dbReference>
<keyword evidence="6" id="KW-0573">Peptidoglycan synthesis</keyword>
<comment type="subcellular location">
    <subcellularLocation>
        <location evidence="1">Membrane</location>
        <topology evidence="1">Multi-pass membrane protein</topology>
    </subcellularLocation>
</comment>
<evidence type="ECO:0000256" key="16">
    <source>
        <dbReference type="ARBA" id="ARBA00049966"/>
    </source>
</evidence>
<keyword evidence="4 17" id="KW-0812">Transmembrane</keyword>
<feature type="transmembrane region" description="Helical" evidence="17">
    <location>
        <begin position="111"/>
        <end position="130"/>
    </location>
</feature>
<feature type="transmembrane region" description="Helical" evidence="17">
    <location>
        <begin position="14"/>
        <end position="34"/>
    </location>
</feature>
<evidence type="ECO:0000256" key="14">
    <source>
        <dbReference type="ARBA" id="ARBA00044770"/>
    </source>
</evidence>
<keyword evidence="3" id="KW-0808">Transferase</keyword>
<feature type="transmembrane region" description="Helical" evidence="17">
    <location>
        <begin position="352"/>
        <end position="373"/>
    </location>
</feature>
<dbReference type="GO" id="GO:0008955">
    <property type="term" value="F:peptidoglycan glycosyltransferase activity"/>
    <property type="evidence" value="ECO:0007669"/>
    <property type="project" value="UniProtKB-EC"/>
</dbReference>
<name>A0A1M4W727_9LACT</name>
<evidence type="ECO:0000256" key="3">
    <source>
        <dbReference type="ARBA" id="ARBA00022679"/>
    </source>
</evidence>
<dbReference type="GO" id="GO:0005886">
    <property type="term" value="C:plasma membrane"/>
    <property type="evidence" value="ECO:0007669"/>
    <property type="project" value="TreeGrafter"/>
</dbReference>
<comment type="function">
    <text evidence="16">Peptidoglycan polymerase that is essential for cell division.</text>
</comment>
<dbReference type="PANTHER" id="PTHR30474:SF2">
    <property type="entry name" value="PEPTIDOGLYCAN GLYCOSYLTRANSFERASE FTSW-RELATED"/>
    <property type="match status" value="1"/>
</dbReference>